<evidence type="ECO:0000313" key="2">
    <source>
        <dbReference type="EMBL" id="RDL38948.1"/>
    </source>
</evidence>
<organism evidence="2 3">
    <name type="scientific">Venustampulla echinocandica</name>
    <dbReference type="NCBI Taxonomy" id="2656787"/>
    <lineage>
        <taxon>Eukaryota</taxon>
        <taxon>Fungi</taxon>
        <taxon>Dikarya</taxon>
        <taxon>Ascomycota</taxon>
        <taxon>Pezizomycotina</taxon>
        <taxon>Leotiomycetes</taxon>
        <taxon>Helotiales</taxon>
        <taxon>Pleuroascaceae</taxon>
        <taxon>Venustampulla</taxon>
    </lineage>
</organism>
<dbReference type="SUPFAM" id="SSF53756">
    <property type="entry name" value="UDP-Glycosyltransferase/glycogen phosphorylase"/>
    <property type="match status" value="1"/>
</dbReference>
<dbReference type="STRING" id="2656787.A0A370TTY0"/>
<evidence type="ECO:0000259" key="1">
    <source>
        <dbReference type="Pfam" id="PF06722"/>
    </source>
</evidence>
<dbReference type="Pfam" id="PF06722">
    <property type="entry name" value="EryCIII-like_C"/>
    <property type="match status" value="1"/>
</dbReference>
<comment type="caution">
    <text evidence="2">The sequence shown here is derived from an EMBL/GenBank/DDBJ whole genome shotgun (WGS) entry which is preliminary data.</text>
</comment>
<evidence type="ECO:0000313" key="3">
    <source>
        <dbReference type="Proteomes" id="UP000254866"/>
    </source>
</evidence>
<dbReference type="PANTHER" id="PTHR21015">
    <property type="entry name" value="UDP-N-ACETYLGLUCOSAMINE--N-ACETYLMURAMYL-(PENTAPEPTIDE) PYROPHOSPHORYL-UNDECAPRENOL N-ACETYLGLUCOSAMINE TRANSFERASE 1"/>
    <property type="match status" value="1"/>
</dbReference>
<dbReference type="EMBL" id="NPIC01000002">
    <property type="protein sequence ID" value="RDL38948.1"/>
    <property type="molecule type" value="Genomic_DNA"/>
</dbReference>
<reference evidence="2 3" key="1">
    <citation type="journal article" date="2018" name="IMA Fungus">
        <title>IMA Genome-F 9: Draft genome sequence of Annulohypoxylon stygium, Aspergillus mulundensis, Berkeleyomyces basicola (syn. Thielaviopsis basicola), Ceratocystis smalleyi, two Cercospora beticola strains, Coleophoma cylindrospora, Fusarium fracticaudum, Phialophora cf. hyalina, and Morchella septimelata.</title>
        <authorList>
            <person name="Wingfield B.D."/>
            <person name="Bills G.F."/>
            <person name="Dong Y."/>
            <person name="Huang W."/>
            <person name="Nel W.J."/>
            <person name="Swalarsk-Parry B.S."/>
            <person name="Vaghefi N."/>
            <person name="Wilken P.M."/>
            <person name="An Z."/>
            <person name="de Beer Z.W."/>
            <person name="De Vos L."/>
            <person name="Chen L."/>
            <person name="Duong T.A."/>
            <person name="Gao Y."/>
            <person name="Hammerbacher A."/>
            <person name="Kikkert J.R."/>
            <person name="Li Y."/>
            <person name="Li H."/>
            <person name="Li K."/>
            <person name="Li Q."/>
            <person name="Liu X."/>
            <person name="Ma X."/>
            <person name="Naidoo K."/>
            <person name="Pethybridge S.J."/>
            <person name="Sun J."/>
            <person name="Steenkamp E.T."/>
            <person name="van der Nest M.A."/>
            <person name="van Wyk S."/>
            <person name="Wingfield M.J."/>
            <person name="Xiong C."/>
            <person name="Yue Q."/>
            <person name="Zhang X."/>
        </authorList>
    </citation>
    <scope>NUCLEOTIDE SEQUENCE [LARGE SCALE GENOMIC DNA]</scope>
    <source>
        <strain evidence="2 3">BP 5553</strain>
    </source>
</reference>
<proteinExistence type="predicted"/>
<keyword evidence="3" id="KW-1185">Reference proteome</keyword>
<dbReference type="GO" id="GO:0016757">
    <property type="term" value="F:glycosyltransferase activity"/>
    <property type="evidence" value="ECO:0007669"/>
    <property type="project" value="TreeGrafter"/>
</dbReference>
<dbReference type="OrthoDB" id="5835829at2759"/>
<accession>A0A370TTY0</accession>
<sequence>MSMTACTHIAISVALEDAGEATRALALARALREWCPANHEVKIQFISCGSRFEGMVEESGFLVVPCQPRVRGQSIAEDLQWELPELVGSEAIARGLIEGQLEALQGLKPKPDAVLHGMWPFASLAARMLHIPTICFLPLPLHPACVSGGLLCDLPDPIPGLTRLPRSVRKKIAGMGGFLMPRAPIFHQQRLGAAAAACGWHNRGALSLFDAVKADITLVTDLPAFYTSLPLPKNFTVTGPLFARNMDAAYSGRSSELDPDIVAALQSNGRPAILLTMASSGTSELLFEAIRGVVPSRGDVPSNSPASTKVDDWNVVILASPAICRLEEARAIAGDDPRVLVTDRFIPAPTANALADVVVSHGGQGTVQTAMAAGTPIVGVGVMMEQQINLDHVMDAGAGIRIQRHAWRSSIIRQAVRSVLADPSYKIRAEAFSESMRGIDGSRIAAERMWEFLDKLPPGSPSRVSVAKERAIEWNTEMAEIPIKS</sequence>
<gene>
    <name evidence="2" type="ORF">BP5553_03288</name>
</gene>
<dbReference type="AlphaFoldDB" id="A0A370TTY0"/>
<dbReference type="GeneID" id="43596137"/>
<dbReference type="RefSeq" id="XP_031871604.1">
    <property type="nucleotide sequence ID" value="XM_032011911.1"/>
</dbReference>
<name>A0A370TTY0_9HELO</name>
<dbReference type="PANTHER" id="PTHR21015:SF22">
    <property type="entry name" value="GLYCOSYLTRANSFERASE"/>
    <property type="match status" value="1"/>
</dbReference>
<dbReference type="InterPro" id="IPR010610">
    <property type="entry name" value="EryCIII-like_C"/>
</dbReference>
<feature type="domain" description="Erythromycin biosynthesis protein CIII-like C-terminal" evidence="1">
    <location>
        <begin position="345"/>
        <end position="436"/>
    </location>
</feature>
<dbReference type="Gene3D" id="3.40.50.2000">
    <property type="entry name" value="Glycogen Phosphorylase B"/>
    <property type="match status" value="2"/>
</dbReference>
<protein>
    <submittedName>
        <fullName evidence="2">UDP-glucuronosyl</fullName>
    </submittedName>
</protein>
<dbReference type="Proteomes" id="UP000254866">
    <property type="component" value="Unassembled WGS sequence"/>
</dbReference>